<proteinExistence type="predicted"/>
<keyword evidence="4" id="KW-1185">Reference proteome</keyword>
<evidence type="ECO:0000313" key="4">
    <source>
        <dbReference type="Proteomes" id="UP000824890"/>
    </source>
</evidence>
<dbReference type="Proteomes" id="UP000824890">
    <property type="component" value="Unassembled WGS sequence"/>
</dbReference>
<gene>
    <name evidence="3" type="ORF">HID58_067433</name>
</gene>
<dbReference type="PANTHER" id="PTHR19384:SF10">
    <property type="entry name" value="NADPH-DEPENDENT DIFLAVIN OXIDOREDUCTASE 1"/>
    <property type="match status" value="1"/>
</dbReference>
<name>A0ABQ7ZIH8_BRANA</name>
<keyword evidence="2" id="KW-0732">Signal</keyword>
<keyword evidence="1" id="KW-0285">Flavoprotein</keyword>
<feature type="signal peptide" evidence="2">
    <location>
        <begin position="1"/>
        <end position="17"/>
    </location>
</feature>
<dbReference type="EMBL" id="JAGKQM010000015">
    <property type="protein sequence ID" value="KAH0880039.1"/>
    <property type="molecule type" value="Genomic_DNA"/>
</dbReference>
<dbReference type="PANTHER" id="PTHR19384">
    <property type="entry name" value="NITRIC OXIDE SYNTHASE-RELATED"/>
    <property type="match status" value="1"/>
</dbReference>
<evidence type="ECO:0000256" key="1">
    <source>
        <dbReference type="ARBA" id="ARBA00022630"/>
    </source>
</evidence>
<dbReference type="SUPFAM" id="SSF52343">
    <property type="entry name" value="Ferredoxin reductase-like, C-terminal NADP-linked domain"/>
    <property type="match status" value="1"/>
</dbReference>
<dbReference type="InterPro" id="IPR039261">
    <property type="entry name" value="FNR_nucleotide-bd"/>
</dbReference>
<comment type="caution">
    <text evidence="3">The sequence shown here is derived from an EMBL/GenBank/DDBJ whole genome shotgun (WGS) entry which is preliminary data.</text>
</comment>
<organism evidence="3 4">
    <name type="scientific">Brassica napus</name>
    <name type="common">Rape</name>
    <dbReference type="NCBI Taxonomy" id="3708"/>
    <lineage>
        <taxon>Eukaryota</taxon>
        <taxon>Viridiplantae</taxon>
        <taxon>Streptophyta</taxon>
        <taxon>Embryophyta</taxon>
        <taxon>Tracheophyta</taxon>
        <taxon>Spermatophyta</taxon>
        <taxon>Magnoliopsida</taxon>
        <taxon>eudicotyledons</taxon>
        <taxon>Gunneridae</taxon>
        <taxon>Pentapetalae</taxon>
        <taxon>rosids</taxon>
        <taxon>malvids</taxon>
        <taxon>Brassicales</taxon>
        <taxon>Brassicaceae</taxon>
        <taxon>Brassiceae</taxon>
        <taxon>Brassica</taxon>
    </lineage>
</organism>
<accession>A0ABQ7ZIH8</accession>
<feature type="chain" id="PRO_5047166109" description="Pentatricopeptide repeat-containing protein" evidence="2">
    <location>
        <begin position="18"/>
        <end position="378"/>
    </location>
</feature>
<evidence type="ECO:0000256" key="2">
    <source>
        <dbReference type="SAM" id="SignalP"/>
    </source>
</evidence>
<dbReference type="Gene3D" id="3.40.50.80">
    <property type="entry name" value="Nucleotide-binding domain of ferredoxin-NADP reductase (FNR) module"/>
    <property type="match status" value="1"/>
</dbReference>
<evidence type="ECO:0000313" key="3">
    <source>
        <dbReference type="EMBL" id="KAH0880039.1"/>
    </source>
</evidence>
<protein>
    <recommendedName>
        <fullName evidence="5">Pentatricopeptide repeat-containing protein</fullName>
    </recommendedName>
</protein>
<reference evidence="3 4" key="1">
    <citation type="submission" date="2021-05" db="EMBL/GenBank/DDBJ databases">
        <title>Genome Assembly of Synthetic Allotetraploid Brassica napus Reveals Homoeologous Exchanges between Subgenomes.</title>
        <authorList>
            <person name="Davis J.T."/>
        </authorList>
    </citation>
    <scope>NUCLEOTIDE SEQUENCE [LARGE SCALE GENOMIC DNA]</scope>
    <source>
        <strain evidence="4">cv. Da-Ae</strain>
        <tissue evidence="3">Seedling</tissue>
    </source>
</reference>
<sequence length="378" mass="43949">MNLRRVLVAQLWKMACSTVAGPPSVVVETTFARTGLTVEETLNKFMSDDEHKKRSIFVVTKTDLYSWAKLLHKECKHHRAVEIFEWMESKNMSLTGYKLAFFIELIAKTKGLKAAYSHFRKIEPTLNDMDIRNWNMNRSRKMVDVLAASKLEWKETEKRMMFLNLLHLERTGLTVEETLNQFMSDDEKKKRRFSFVVTKTDLYSWAKLLLHKDCKHQRALEVFEWMESNNMSLTGYKLAFYIELIAKTKGLKAAYNHFRKIDPYVNDMDTKSKNMPAFSLLSRLGAESLYIHYTAFSRDQLKKVYVQHKIREMRKEVCDLLCNGAAVYVAGSSTKMPCDVMSALEEIVMEETGGSKEMASRWLKALEKAGRYSVEAWS</sequence>
<evidence type="ECO:0008006" key="5">
    <source>
        <dbReference type="Google" id="ProtNLM"/>
    </source>
</evidence>